<keyword evidence="1" id="KW-1185">Reference proteome</keyword>
<evidence type="ECO:0000313" key="1">
    <source>
        <dbReference type="Proteomes" id="UP000887566"/>
    </source>
</evidence>
<dbReference type="AlphaFoldDB" id="A0A914V5R1"/>
<organism evidence="1 2">
    <name type="scientific">Plectus sambesii</name>
    <dbReference type="NCBI Taxonomy" id="2011161"/>
    <lineage>
        <taxon>Eukaryota</taxon>
        <taxon>Metazoa</taxon>
        <taxon>Ecdysozoa</taxon>
        <taxon>Nematoda</taxon>
        <taxon>Chromadorea</taxon>
        <taxon>Plectida</taxon>
        <taxon>Plectina</taxon>
        <taxon>Plectoidea</taxon>
        <taxon>Plectidae</taxon>
        <taxon>Plectus</taxon>
    </lineage>
</organism>
<reference evidence="2" key="1">
    <citation type="submission" date="2022-11" db="UniProtKB">
        <authorList>
            <consortium name="WormBaseParasite"/>
        </authorList>
    </citation>
    <scope>IDENTIFICATION</scope>
</reference>
<accession>A0A914V5R1</accession>
<dbReference type="Proteomes" id="UP000887566">
    <property type="component" value="Unplaced"/>
</dbReference>
<dbReference type="WBParaSite" id="PSAMB.scaffold1571size29863.g13937.t1">
    <property type="protein sequence ID" value="PSAMB.scaffold1571size29863.g13937.t1"/>
    <property type="gene ID" value="PSAMB.scaffold1571size29863.g13937"/>
</dbReference>
<sequence>MRAFADQQGGEADRHAKAAVGQTAHYMCSVFTLSVHTACADWPACGVDSPGRVRRRARSCPGITGCGHKDGEGLGAAADRWPGFGPSRPPLLLCVCAPLPPNFEPSSALHCTPSAVSSL</sequence>
<name>A0A914V5R1_9BILA</name>
<proteinExistence type="predicted"/>
<evidence type="ECO:0000313" key="2">
    <source>
        <dbReference type="WBParaSite" id="PSAMB.scaffold1571size29863.g13937.t1"/>
    </source>
</evidence>
<protein>
    <submittedName>
        <fullName evidence="2">Uncharacterized protein</fullName>
    </submittedName>
</protein>